<sequence length="265" mass="28347">MTITHELSTDRPIALITGATRGIGAAIAQELSRTHTIIVGGSSDESVAAACDRFIAARQAAATGSKTDTSSRDAAATVRPFVADLSDFEQMHQAVEDLHLERLDILVHSAGTMAPSSTIAETMPDEWLRVLRLNVVAVAELTRLLLPALRAAGGQVVAINSGAGYRVGADNAVYSASKFALRAFTDALREQERGTIRVTSVHPGRVDTDMQVDIQQRAGRSYRPSDHLRPQSVAAAVRMAVDASEEAMVENLEIRPVVPRSKLGK</sequence>
<dbReference type="Gene3D" id="3.40.50.720">
    <property type="entry name" value="NAD(P)-binding Rossmann-like Domain"/>
    <property type="match status" value="1"/>
</dbReference>
<dbReference type="NCBIfam" id="NF006073">
    <property type="entry name" value="PRK08219.1"/>
    <property type="match status" value="1"/>
</dbReference>
<protein>
    <submittedName>
        <fullName evidence="5">NADP-dependent 3-hydroxy acid dehydrogenase YdfG</fullName>
    </submittedName>
</protein>
<dbReference type="PANTHER" id="PTHR42901:SF1">
    <property type="entry name" value="ALCOHOL DEHYDROGENASE"/>
    <property type="match status" value="1"/>
</dbReference>
<dbReference type="InterPro" id="IPR036291">
    <property type="entry name" value="NAD(P)-bd_dom_sf"/>
</dbReference>
<dbReference type="PRINTS" id="PR00081">
    <property type="entry name" value="GDHRDH"/>
</dbReference>
<feature type="domain" description="Ketoreductase" evidence="4">
    <location>
        <begin position="12"/>
        <end position="227"/>
    </location>
</feature>
<keyword evidence="6" id="KW-1185">Reference proteome</keyword>
<accession>A0ABY0VB73</accession>
<proteinExistence type="inferred from homology"/>
<reference evidence="5 6" key="1">
    <citation type="submission" date="2016-10" db="EMBL/GenBank/DDBJ databases">
        <authorList>
            <person name="Varghese N."/>
            <person name="Submissions S."/>
        </authorList>
    </citation>
    <scope>NUCLEOTIDE SEQUENCE [LARGE SCALE GENOMIC DNA]</scope>
    <source>
        <strain evidence="5 6">DSM 9169</strain>
    </source>
</reference>
<name>A0ABY0VB73_9ACTO</name>
<dbReference type="PROSITE" id="PS00061">
    <property type="entry name" value="ADH_SHORT"/>
    <property type="match status" value="1"/>
</dbReference>
<dbReference type="InterPro" id="IPR002347">
    <property type="entry name" value="SDR_fam"/>
</dbReference>
<dbReference type="Pfam" id="PF00106">
    <property type="entry name" value="adh_short"/>
    <property type="match status" value="1"/>
</dbReference>
<dbReference type="RefSeq" id="WP_092648875.1">
    <property type="nucleotide sequence ID" value="NZ_LT629792.1"/>
</dbReference>
<comment type="similarity">
    <text evidence="1 3">Belongs to the short-chain dehydrogenases/reductases (SDR) family.</text>
</comment>
<evidence type="ECO:0000313" key="6">
    <source>
        <dbReference type="Proteomes" id="UP000198976"/>
    </source>
</evidence>
<dbReference type="SUPFAM" id="SSF51735">
    <property type="entry name" value="NAD(P)-binding Rossmann-fold domains"/>
    <property type="match status" value="1"/>
</dbReference>
<gene>
    <name evidence="5" type="ORF">SAMN04489714_1880</name>
</gene>
<dbReference type="InterPro" id="IPR057326">
    <property type="entry name" value="KR_dom"/>
</dbReference>
<evidence type="ECO:0000256" key="3">
    <source>
        <dbReference type="RuleBase" id="RU000363"/>
    </source>
</evidence>
<dbReference type="InterPro" id="IPR020904">
    <property type="entry name" value="Sc_DH/Rdtase_CS"/>
</dbReference>
<organism evidence="5 6">
    <name type="scientific">Schaalia radingae</name>
    <dbReference type="NCBI Taxonomy" id="131110"/>
    <lineage>
        <taxon>Bacteria</taxon>
        <taxon>Bacillati</taxon>
        <taxon>Actinomycetota</taxon>
        <taxon>Actinomycetes</taxon>
        <taxon>Actinomycetales</taxon>
        <taxon>Actinomycetaceae</taxon>
        <taxon>Schaalia</taxon>
    </lineage>
</organism>
<dbReference type="EMBL" id="LT629792">
    <property type="protein sequence ID" value="SDU05408.1"/>
    <property type="molecule type" value="Genomic_DNA"/>
</dbReference>
<evidence type="ECO:0000313" key="5">
    <source>
        <dbReference type="EMBL" id="SDU05408.1"/>
    </source>
</evidence>
<dbReference type="PRINTS" id="PR00080">
    <property type="entry name" value="SDRFAMILY"/>
</dbReference>
<dbReference type="Proteomes" id="UP000198976">
    <property type="component" value="Chromosome I"/>
</dbReference>
<dbReference type="PANTHER" id="PTHR42901">
    <property type="entry name" value="ALCOHOL DEHYDROGENASE"/>
    <property type="match status" value="1"/>
</dbReference>
<keyword evidence="2" id="KW-0560">Oxidoreductase</keyword>
<evidence type="ECO:0000256" key="1">
    <source>
        <dbReference type="ARBA" id="ARBA00006484"/>
    </source>
</evidence>
<evidence type="ECO:0000259" key="4">
    <source>
        <dbReference type="SMART" id="SM00822"/>
    </source>
</evidence>
<dbReference type="SMART" id="SM00822">
    <property type="entry name" value="PKS_KR"/>
    <property type="match status" value="1"/>
</dbReference>
<evidence type="ECO:0000256" key="2">
    <source>
        <dbReference type="ARBA" id="ARBA00023002"/>
    </source>
</evidence>